<keyword evidence="1" id="KW-0812">Transmembrane</keyword>
<feature type="transmembrane region" description="Helical" evidence="1">
    <location>
        <begin position="20"/>
        <end position="38"/>
    </location>
</feature>
<name>A0A8C5AY03_GADMO</name>
<evidence type="ECO:0000313" key="3">
    <source>
        <dbReference type="Proteomes" id="UP000694546"/>
    </source>
</evidence>
<evidence type="ECO:0000256" key="1">
    <source>
        <dbReference type="SAM" id="Phobius"/>
    </source>
</evidence>
<feature type="transmembrane region" description="Helical" evidence="1">
    <location>
        <begin position="45"/>
        <end position="64"/>
    </location>
</feature>
<dbReference type="Ensembl" id="ENSGMOT00000052215.1">
    <property type="protein sequence ID" value="ENSGMOP00000037953.1"/>
    <property type="gene ID" value="ENSGMOG00000029224.1"/>
</dbReference>
<reference evidence="2" key="1">
    <citation type="submission" date="2025-08" db="UniProtKB">
        <authorList>
            <consortium name="Ensembl"/>
        </authorList>
    </citation>
    <scope>IDENTIFICATION</scope>
</reference>
<feature type="transmembrane region" description="Helical" evidence="1">
    <location>
        <begin position="70"/>
        <end position="90"/>
    </location>
</feature>
<dbReference type="AlphaFoldDB" id="A0A8C5AY03"/>
<reference evidence="2" key="2">
    <citation type="submission" date="2025-09" db="UniProtKB">
        <authorList>
            <consortium name="Ensembl"/>
        </authorList>
    </citation>
    <scope>IDENTIFICATION</scope>
</reference>
<keyword evidence="1" id="KW-0472">Membrane</keyword>
<protein>
    <submittedName>
        <fullName evidence="2">Uncharacterized protein</fullName>
    </submittedName>
</protein>
<evidence type="ECO:0000313" key="2">
    <source>
        <dbReference type="Ensembl" id="ENSGMOP00000037953.1"/>
    </source>
</evidence>
<sequence length="113" mass="13275">LLNKNKRAKAVKAVSKLCYYYFMLFLLFIISMYLNCYGGEIKRGLLVFTYFVFLPTIHIRGVGIEFTSNIQFYLFLIIHSVYWFSFCSFFQLKRGQEVIILETDSFIATTSSN</sequence>
<dbReference type="Proteomes" id="UP000694546">
    <property type="component" value="Chromosome 6"/>
</dbReference>
<keyword evidence="3" id="KW-1185">Reference proteome</keyword>
<accession>A0A8C5AY03</accession>
<proteinExistence type="predicted"/>
<keyword evidence="1" id="KW-1133">Transmembrane helix</keyword>
<organism evidence="2 3">
    <name type="scientific">Gadus morhua</name>
    <name type="common">Atlantic cod</name>
    <dbReference type="NCBI Taxonomy" id="8049"/>
    <lineage>
        <taxon>Eukaryota</taxon>
        <taxon>Metazoa</taxon>
        <taxon>Chordata</taxon>
        <taxon>Craniata</taxon>
        <taxon>Vertebrata</taxon>
        <taxon>Euteleostomi</taxon>
        <taxon>Actinopterygii</taxon>
        <taxon>Neopterygii</taxon>
        <taxon>Teleostei</taxon>
        <taxon>Neoteleostei</taxon>
        <taxon>Acanthomorphata</taxon>
        <taxon>Zeiogadaria</taxon>
        <taxon>Gadariae</taxon>
        <taxon>Gadiformes</taxon>
        <taxon>Gadoidei</taxon>
        <taxon>Gadidae</taxon>
        <taxon>Gadus</taxon>
    </lineage>
</organism>